<keyword evidence="1" id="KW-0812">Transmembrane</keyword>
<keyword evidence="1" id="KW-1133">Transmembrane helix</keyword>
<protein>
    <submittedName>
        <fullName evidence="2">Uncharacterized protein</fullName>
    </submittedName>
</protein>
<gene>
    <name evidence="2" type="ORF">SN811_08350</name>
</gene>
<keyword evidence="1" id="KW-0472">Membrane</keyword>
<organism evidence="2">
    <name type="scientific">Ligilactobacillus agilis</name>
    <dbReference type="NCBI Taxonomy" id="1601"/>
    <lineage>
        <taxon>Bacteria</taxon>
        <taxon>Bacillati</taxon>
        <taxon>Bacillota</taxon>
        <taxon>Bacilli</taxon>
        <taxon>Lactobacillales</taxon>
        <taxon>Lactobacillaceae</taxon>
        <taxon>Ligilactobacillus</taxon>
    </lineage>
</organism>
<evidence type="ECO:0000313" key="2">
    <source>
        <dbReference type="EMBL" id="GET12335.1"/>
    </source>
</evidence>
<reference evidence="2" key="1">
    <citation type="submission" date="2019-10" db="EMBL/GenBank/DDBJ databases">
        <title>Lactobacillus agilis SN811 Whole Genome Sequencing Project.</title>
        <authorList>
            <person name="Suzuki S."/>
            <person name="Endo A."/>
            <person name="Maeno S."/>
            <person name="Shiwa Y."/>
            <person name="Matsutani M."/>
            <person name="Kajikawa A."/>
        </authorList>
    </citation>
    <scope>NUCLEOTIDE SEQUENCE</scope>
    <source>
        <strain evidence="2">SN811</strain>
    </source>
</reference>
<dbReference type="AlphaFoldDB" id="A0A6F9Y4L8"/>
<feature type="transmembrane region" description="Helical" evidence="1">
    <location>
        <begin position="40"/>
        <end position="62"/>
    </location>
</feature>
<evidence type="ECO:0000256" key="1">
    <source>
        <dbReference type="SAM" id="Phobius"/>
    </source>
</evidence>
<name>A0A6F9Y4L8_9LACO</name>
<dbReference type="EMBL" id="BLAP01000030">
    <property type="protein sequence ID" value="GET12335.1"/>
    <property type="molecule type" value="Genomic_DNA"/>
</dbReference>
<accession>A0A6F9Y4L8</accession>
<proteinExistence type="predicted"/>
<comment type="caution">
    <text evidence="2">The sequence shown here is derived from an EMBL/GenBank/DDBJ whole genome shotgun (WGS) entry which is preliminary data.</text>
</comment>
<feature type="transmembrane region" description="Helical" evidence="1">
    <location>
        <begin position="7"/>
        <end position="28"/>
    </location>
</feature>
<dbReference type="RefSeq" id="WP_172577168.1">
    <property type="nucleotide sequence ID" value="NZ_BLAP01000030.1"/>
</dbReference>
<dbReference type="Proteomes" id="UP000494160">
    <property type="component" value="Unassembled WGS sequence"/>
</dbReference>
<sequence length="128" mass="14457">MEKIKLAFGMYIWISLITIIGLIFYGPGDTIWSLFADVKILLAVLVLMIMVMLIYLTALWVVDKFFDLKCTARVDSRVVKDQVKVKAKGSPSEMLAILAKSIISVAKQFKLTDDEILEIVKVTLKDED</sequence>